<keyword evidence="2 6" id="KW-0963">Cytoplasm</keyword>
<proteinExistence type="inferred from homology"/>
<dbReference type="CDD" id="cd02440">
    <property type="entry name" value="AdoMet_MTases"/>
    <property type="match status" value="1"/>
</dbReference>
<keyword evidence="3 6" id="KW-0489">Methyltransferase</keyword>
<accession>A0ABW9ZVR1</accession>
<dbReference type="Pfam" id="PF06325">
    <property type="entry name" value="PrmA"/>
    <property type="match status" value="1"/>
</dbReference>
<dbReference type="SUPFAM" id="SSF53335">
    <property type="entry name" value="S-adenosyl-L-methionine-dependent methyltransferases"/>
    <property type="match status" value="1"/>
</dbReference>
<organism evidence="7 8">
    <name type="scientific">Sediminibacterium roseum</name>
    <dbReference type="NCBI Taxonomy" id="1978412"/>
    <lineage>
        <taxon>Bacteria</taxon>
        <taxon>Pseudomonadati</taxon>
        <taxon>Bacteroidota</taxon>
        <taxon>Chitinophagia</taxon>
        <taxon>Chitinophagales</taxon>
        <taxon>Chitinophagaceae</taxon>
        <taxon>Sediminibacterium</taxon>
    </lineage>
</organism>
<protein>
    <recommendedName>
        <fullName evidence="6">Ribosomal protein L11 methyltransferase</fullName>
        <shortName evidence="6">L11 Mtase</shortName>
        <ecNumber evidence="6">2.1.1.-</ecNumber>
    </recommendedName>
</protein>
<evidence type="ECO:0000256" key="5">
    <source>
        <dbReference type="ARBA" id="ARBA00022691"/>
    </source>
</evidence>
<dbReference type="Proteomes" id="UP000753802">
    <property type="component" value="Unassembled WGS sequence"/>
</dbReference>
<keyword evidence="8" id="KW-1185">Reference proteome</keyword>
<sequence length="269" mass="30279">MGDYSELTIEATEAIREILIAELAAIGYDGFEESDGILKAYLPASDFNQSELDILLNKYDVKYSKSIIKKQNWNEVWESNFEPVRVDDFVGIRAGFHPPFDNVAHEIIITPKMSFGTGHHATTYMVMKLMEEIDFHGTTVFDFGTGTGILAILAEKLGAKAAVAVDNDDWCIENASENISINHCNRIDIEKVDKMNSDRKYDIILANINRHIILDNLGALKGSIEENGQLILSGLLKSDEHEILEACSALELRHKKTLERNGWIALWFF</sequence>
<dbReference type="InterPro" id="IPR029063">
    <property type="entry name" value="SAM-dependent_MTases_sf"/>
</dbReference>
<evidence type="ECO:0000256" key="3">
    <source>
        <dbReference type="ARBA" id="ARBA00022603"/>
    </source>
</evidence>
<evidence type="ECO:0000313" key="7">
    <source>
        <dbReference type="EMBL" id="NCI50452.1"/>
    </source>
</evidence>
<dbReference type="NCBIfam" id="NF001785">
    <property type="entry name" value="PRK00517.2-2"/>
    <property type="match status" value="1"/>
</dbReference>
<keyword evidence="7" id="KW-0687">Ribonucleoprotein</keyword>
<evidence type="ECO:0000256" key="2">
    <source>
        <dbReference type="ARBA" id="ARBA00022490"/>
    </source>
</evidence>
<comment type="catalytic activity">
    <reaction evidence="6">
        <text>L-lysyl-[protein] + 3 S-adenosyl-L-methionine = N(6),N(6),N(6)-trimethyl-L-lysyl-[protein] + 3 S-adenosyl-L-homocysteine + 3 H(+)</text>
        <dbReference type="Rhea" id="RHEA:54192"/>
        <dbReference type="Rhea" id="RHEA-COMP:9752"/>
        <dbReference type="Rhea" id="RHEA-COMP:13826"/>
        <dbReference type="ChEBI" id="CHEBI:15378"/>
        <dbReference type="ChEBI" id="CHEBI:29969"/>
        <dbReference type="ChEBI" id="CHEBI:57856"/>
        <dbReference type="ChEBI" id="CHEBI:59789"/>
        <dbReference type="ChEBI" id="CHEBI:61961"/>
    </reaction>
</comment>
<evidence type="ECO:0000313" key="8">
    <source>
        <dbReference type="Proteomes" id="UP000753802"/>
    </source>
</evidence>
<gene>
    <name evidence="6 7" type="primary">prmA</name>
    <name evidence="7" type="ORF">GWC95_11000</name>
</gene>
<feature type="binding site" evidence="6">
    <location>
        <position position="144"/>
    </location>
    <ligand>
        <name>S-adenosyl-L-methionine</name>
        <dbReference type="ChEBI" id="CHEBI:59789"/>
    </ligand>
</feature>
<dbReference type="EC" id="2.1.1.-" evidence="6"/>
<feature type="binding site" evidence="6">
    <location>
        <position position="207"/>
    </location>
    <ligand>
        <name>S-adenosyl-L-methionine</name>
        <dbReference type="ChEBI" id="CHEBI:59789"/>
    </ligand>
</feature>
<dbReference type="RefSeq" id="WP_161818746.1">
    <property type="nucleotide sequence ID" value="NZ_JAACJS010000012.1"/>
</dbReference>
<evidence type="ECO:0000256" key="6">
    <source>
        <dbReference type="HAMAP-Rule" id="MF_00735"/>
    </source>
</evidence>
<feature type="binding site" evidence="6">
    <location>
        <position position="123"/>
    </location>
    <ligand>
        <name>S-adenosyl-L-methionine</name>
        <dbReference type="ChEBI" id="CHEBI:59789"/>
    </ligand>
</feature>
<dbReference type="PANTHER" id="PTHR43648">
    <property type="entry name" value="ELECTRON TRANSFER FLAVOPROTEIN BETA SUBUNIT LYSINE METHYLTRANSFERASE"/>
    <property type="match status" value="1"/>
</dbReference>
<reference evidence="7 8" key="1">
    <citation type="submission" date="2020-01" db="EMBL/GenBank/DDBJ databases">
        <title>Genome analysis.</title>
        <authorList>
            <person name="Wu S."/>
            <person name="Wang G."/>
        </authorList>
    </citation>
    <scope>NUCLEOTIDE SEQUENCE [LARGE SCALE GENOMIC DNA]</scope>
    <source>
        <strain evidence="7 8">SYL130</strain>
    </source>
</reference>
<dbReference type="GO" id="GO:0008168">
    <property type="term" value="F:methyltransferase activity"/>
    <property type="evidence" value="ECO:0007669"/>
    <property type="project" value="UniProtKB-KW"/>
</dbReference>
<evidence type="ECO:0000256" key="4">
    <source>
        <dbReference type="ARBA" id="ARBA00022679"/>
    </source>
</evidence>
<comment type="caution">
    <text evidence="7">The sequence shown here is derived from an EMBL/GenBank/DDBJ whole genome shotgun (WGS) entry which is preliminary data.</text>
</comment>
<dbReference type="EMBL" id="JAACJS010000012">
    <property type="protein sequence ID" value="NCI50452.1"/>
    <property type="molecule type" value="Genomic_DNA"/>
</dbReference>
<comment type="subcellular location">
    <subcellularLocation>
        <location evidence="6">Cytoplasm</location>
    </subcellularLocation>
</comment>
<dbReference type="InterPro" id="IPR004498">
    <property type="entry name" value="Ribosomal_PrmA_MeTrfase"/>
</dbReference>
<dbReference type="GO" id="GO:0005840">
    <property type="term" value="C:ribosome"/>
    <property type="evidence" value="ECO:0007669"/>
    <property type="project" value="UniProtKB-KW"/>
</dbReference>
<dbReference type="InterPro" id="IPR050078">
    <property type="entry name" value="Ribosomal_L11_MeTrfase_PrmA"/>
</dbReference>
<dbReference type="PIRSF" id="PIRSF000401">
    <property type="entry name" value="RPL11_MTase"/>
    <property type="match status" value="1"/>
</dbReference>
<comment type="similarity">
    <text evidence="1 6">Belongs to the methyltransferase superfamily. PrmA family.</text>
</comment>
<evidence type="ECO:0000256" key="1">
    <source>
        <dbReference type="ARBA" id="ARBA00009741"/>
    </source>
</evidence>
<dbReference type="PANTHER" id="PTHR43648:SF1">
    <property type="entry name" value="ELECTRON TRANSFER FLAVOPROTEIN BETA SUBUNIT LYSINE METHYLTRANSFERASE"/>
    <property type="match status" value="1"/>
</dbReference>
<name>A0ABW9ZVR1_9BACT</name>
<keyword evidence="7" id="KW-0689">Ribosomal protein</keyword>
<feature type="binding site" evidence="6">
    <location>
        <position position="166"/>
    </location>
    <ligand>
        <name>S-adenosyl-L-methionine</name>
        <dbReference type="ChEBI" id="CHEBI:59789"/>
    </ligand>
</feature>
<dbReference type="GO" id="GO:0032259">
    <property type="term" value="P:methylation"/>
    <property type="evidence" value="ECO:0007669"/>
    <property type="project" value="UniProtKB-KW"/>
</dbReference>
<keyword evidence="4 6" id="KW-0808">Transferase</keyword>
<keyword evidence="5 6" id="KW-0949">S-adenosyl-L-methionine</keyword>
<dbReference type="HAMAP" id="MF_00735">
    <property type="entry name" value="Methyltr_PrmA"/>
    <property type="match status" value="1"/>
</dbReference>
<dbReference type="Gene3D" id="3.40.50.150">
    <property type="entry name" value="Vaccinia Virus protein VP39"/>
    <property type="match status" value="1"/>
</dbReference>
<comment type="function">
    <text evidence="6">Methylates ribosomal protein L11.</text>
</comment>